<dbReference type="PANTHER" id="PTHR19278">
    <property type="entry name" value="OROTATE PHOSPHORIBOSYLTRANSFERASE"/>
    <property type="match status" value="1"/>
</dbReference>
<keyword evidence="2" id="KW-0665">Pyrimidine biosynthesis</keyword>
<accession>A0A1A9US53</accession>
<dbReference type="AlphaFoldDB" id="A0A1A9US53"/>
<keyword evidence="4" id="KW-1185">Reference proteome</keyword>
<dbReference type="InterPro" id="IPR013785">
    <property type="entry name" value="Aldolase_TIM"/>
</dbReference>
<evidence type="ECO:0000313" key="4">
    <source>
        <dbReference type="Proteomes" id="UP000078200"/>
    </source>
</evidence>
<reference evidence="3" key="1">
    <citation type="submission" date="2020-05" db="UniProtKB">
        <authorList>
            <consortium name="EnsemblMetazoa"/>
        </authorList>
    </citation>
    <scope>IDENTIFICATION</scope>
    <source>
        <strain evidence="3">TTRI</strain>
    </source>
</reference>
<comment type="pathway">
    <text evidence="1">Pyrimidine metabolism; UMP biosynthesis via de novo pathway.</text>
</comment>
<dbReference type="GO" id="GO:0006222">
    <property type="term" value="P:UMP biosynthetic process"/>
    <property type="evidence" value="ECO:0007669"/>
    <property type="project" value="TreeGrafter"/>
</dbReference>
<proteinExistence type="predicted"/>
<evidence type="ECO:0000313" key="3">
    <source>
        <dbReference type="EnsemblMetazoa" id="GAUT013549-PA"/>
    </source>
</evidence>
<organism evidence="3 4">
    <name type="scientific">Glossina austeni</name>
    <name type="common">Savannah tsetse fly</name>
    <dbReference type="NCBI Taxonomy" id="7395"/>
    <lineage>
        <taxon>Eukaryota</taxon>
        <taxon>Metazoa</taxon>
        <taxon>Ecdysozoa</taxon>
        <taxon>Arthropoda</taxon>
        <taxon>Hexapoda</taxon>
        <taxon>Insecta</taxon>
        <taxon>Pterygota</taxon>
        <taxon>Neoptera</taxon>
        <taxon>Endopterygota</taxon>
        <taxon>Diptera</taxon>
        <taxon>Brachycera</taxon>
        <taxon>Muscomorpha</taxon>
        <taxon>Hippoboscoidea</taxon>
        <taxon>Glossinidae</taxon>
        <taxon>Glossina</taxon>
    </lineage>
</organism>
<dbReference type="EnsemblMetazoa" id="GAUT013549-RA">
    <property type="protein sequence ID" value="GAUT013549-PA"/>
    <property type="gene ID" value="GAUT013549"/>
</dbReference>
<dbReference type="SUPFAM" id="SSF51366">
    <property type="entry name" value="Ribulose-phoshate binding barrel"/>
    <property type="match status" value="1"/>
</dbReference>
<dbReference type="PANTHER" id="PTHR19278:SF9">
    <property type="entry name" value="URIDINE 5'-MONOPHOSPHATE SYNTHASE"/>
    <property type="match status" value="1"/>
</dbReference>
<dbReference type="Proteomes" id="UP000078200">
    <property type="component" value="Unassembled WGS sequence"/>
</dbReference>
<dbReference type="Gene3D" id="3.20.20.70">
    <property type="entry name" value="Aldolase class I"/>
    <property type="match status" value="1"/>
</dbReference>
<dbReference type="VEuPathDB" id="VectorBase:GAUT013549"/>
<dbReference type="GO" id="GO:0019856">
    <property type="term" value="P:pyrimidine nucleobase biosynthetic process"/>
    <property type="evidence" value="ECO:0007669"/>
    <property type="project" value="TreeGrafter"/>
</dbReference>
<dbReference type="GO" id="GO:0004588">
    <property type="term" value="F:orotate phosphoribosyltransferase activity"/>
    <property type="evidence" value="ECO:0007669"/>
    <property type="project" value="TreeGrafter"/>
</dbReference>
<evidence type="ECO:0000256" key="1">
    <source>
        <dbReference type="ARBA" id="ARBA00004725"/>
    </source>
</evidence>
<dbReference type="InterPro" id="IPR011060">
    <property type="entry name" value="RibuloseP-bd_barrel"/>
</dbReference>
<protein>
    <submittedName>
        <fullName evidence="3">Uncharacterized protein</fullName>
    </submittedName>
</protein>
<name>A0A1A9US53_GLOAU</name>
<evidence type="ECO:0000256" key="2">
    <source>
        <dbReference type="ARBA" id="ARBA00022975"/>
    </source>
</evidence>
<dbReference type="STRING" id="7395.A0A1A9US53"/>
<sequence length="91" mass="10010">MVLPVGKYVFPFPTIIPPNAPTSLNGAWGQMHHEPDKLGQQYNEPEYAIKEKAADIAVAGRGILQTKCVATAAALYRRRLGSAYKDRLAKK</sequence>